<gene>
    <name evidence="1" type="ORF">DPMN_160326</name>
</gene>
<dbReference type="EMBL" id="JAIWYP010000008">
    <property type="protein sequence ID" value="KAH3782411.1"/>
    <property type="molecule type" value="Genomic_DNA"/>
</dbReference>
<keyword evidence="2" id="KW-1185">Reference proteome</keyword>
<sequence>MCLYHVTSRFSAMCGTIGCQQTIASECHLFGNSVVERIEHSRESPNTKPPTHEKENIYVAANLFLEIKVFLEAPSKDVLYKLKLELTESILEETRRFNGELTTIQLFSSCSPDWTPWSNKDQPYKITYCLTNPPLIMVDIGQAQDAGL</sequence>
<comment type="caution">
    <text evidence="1">The sequence shown here is derived from an EMBL/GenBank/DDBJ whole genome shotgun (WGS) entry which is preliminary data.</text>
</comment>
<accession>A0A9D4EPZ0</accession>
<reference evidence="1" key="2">
    <citation type="submission" date="2020-11" db="EMBL/GenBank/DDBJ databases">
        <authorList>
            <person name="McCartney M.A."/>
            <person name="Auch B."/>
            <person name="Kono T."/>
            <person name="Mallez S."/>
            <person name="Becker A."/>
            <person name="Gohl D.M."/>
            <person name="Silverstein K.A.T."/>
            <person name="Koren S."/>
            <person name="Bechman K.B."/>
            <person name="Herman A."/>
            <person name="Abrahante J.E."/>
            <person name="Garbe J."/>
        </authorList>
    </citation>
    <scope>NUCLEOTIDE SEQUENCE</scope>
    <source>
        <strain evidence="1">Duluth1</strain>
        <tissue evidence="1">Whole animal</tissue>
    </source>
</reference>
<evidence type="ECO:0000313" key="2">
    <source>
        <dbReference type="Proteomes" id="UP000828390"/>
    </source>
</evidence>
<reference evidence="1" key="1">
    <citation type="journal article" date="2019" name="bioRxiv">
        <title>The Genome of the Zebra Mussel, Dreissena polymorpha: A Resource for Invasive Species Research.</title>
        <authorList>
            <person name="McCartney M.A."/>
            <person name="Auch B."/>
            <person name="Kono T."/>
            <person name="Mallez S."/>
            <person name="Zhang Y."/>
            <person name="Obille A."/>
            <person name="Becker A."/>
            <person name="Abrahante J.E."/>
            <person name="Garbe J."/>
            <person name="Badalamenti J.P."/>
            <person name="Herman A."/>
            <person name="Mangelson H."/>
            <person name="Liachko I."/>
            <person name="Sullivan S."/>
            <person name="Sone E.D."/>
            <person name="Koren S."/>
            <person name="Silverstein K.A.T."/>
            <person name="Beckman K.B."/>
            <person name="Gohl D.M."/>
        </authorList>
    </citation>
    <scope>NUCLEOTIDE SEQUENCE</scope>
    <source>
        <strain evidence="1">Duluth1</strain>
        <tissue evidence="1">Whole animal</tissue>
    </source>
</reference>
<name>A0A9D4EPZ0_DREPO</name>
<protein>
    <submittedName>
        <fullName evidence="1">Uncharacterized protein</fullName>
    </submittedName>
</protein>
<dbReference type="AlphaFoldDB" id="A0A9D4EPZ0"/>
<evidence type="ECO:0000313" key="1">
    <source>
        <dbReference type="EMBL" id="KAH3782411.1"/>
    </source>
</evidence>
<proteinExistence type="predicted"/>
<organism evidence="1 2">
    <name type="scientific">Dreissena polymorpha</name>
    <name type="common">Zebra mussel</name>
    <name type="synonym">Mytilus polymorpha</name>
    <dbReference type="NCBI Taxonomy" id="45954"/>
    <lineage>
        <taxon>Eukaryota</taxon>
        <taxon>Metazoa</taxon>
        <taxon>Spiralia</taxon>
        <taxon>Lophotrochozoa</taxon>
        <taxon>Mollusca</taxon>
        <taxon>Bivalvia</taxon>
        <taxon>Autobranchia</taxon>
        <taxon>Heteroconchia</taxon>
        <taxon>Euheterodonta</taxon>
        <taxon>Imparidentia</taxon>
        <taxon>Neoheterodontei</taxon>
        <taxon>Myida</taxon>
        <taxon>Dreissenoidea</taxon>
        <taxon>Dreissenidae</taxon>
        <taxon>Dreissena</taxon>
    </lineage>
</organism>
<dbReference type="Proteomes" id="UP000828390">
    <property type="component" value="Unassembled WGS sequence"/>
</dbReference>